<dbReference type="Gene3D" id="1.20.5.1700">
    <property type="match status" value="1"/>
</dbReference>
<dbReference type="InterPro" id="IPR013809">
    <property type="entry name" value="ENTH"/>
</dbReference>
<gene>
    <name evidence="12" type="ORF">DSTB1V02_LOCUS7206</name>
</gene>
<dbReference type="SUPFAM" id="SSF109885">
    <property type="entry name" value="I/LWEQ domain"/>
    <property type="match status" value="1"/>
</dbReference>
<dbReference type="EMBL" id="LR900953">
    <property type="protein sequence ID" value="CAD7247375.1"/>
    <property type="molecule type" value="Genomic_DNA"/>
</dbReference>
<dbReference type="InterPro" id="IPR010796">
    <property type="entry name" value="C2_B9-type_dom"/>
</dbReference>
<keyword evidence="5" id="KW-0009">Actin-binding</keyword>
<protein>
    <submittedName>
        <fullName evidence="12">Uncharacterized protein</fullName>
    </submittedName>
</protein>
<evidence type="ECO:0000256" key="4">
    <source>
        <dbReference type="ARBA" id="ARBA00022794"/>
    </source>
</evidence>
<evidence type="ECO:0000259" key="10">
    <source>
        <dbReference type="PROSITE" id="PS50942"/>
    </source>
</evidence>
<dbReference type="EMBL" id="CAJPEV010001436">
    <property type="protein sequence ID" value="CAG0892636.1"/>
    <property type="molecule type" value="Genomic_DNA"/>
</dbReference>
<dbReference type="Pfam" id="PF07162">
    <property type="entry name" value="B9-C2"/>
    <property type="match status" value="1"/>
</dbReference>
<dbReference type="SUPFAM" id="SSF48464">
    <property type="entry name" value="ENTH/VHS domain"/>
    <property type="match status" value="1"/>
</dbReference>
<evidence type="ECO:0000256" key="1">
    <source>
        <dbReference type="ARBA" id="ARBA00004120"/>
    </source>
</evidence>
<comment type="similarity">
    <text evidence="2">Belongs to the SLA2 family.</text>
</comment>
<dbReference type="Pfam" id="PF01608">
    <property type="entry name" value="I_LWEQ"/>
    <property type="match status" value="1"/>
</dbReference>
<dbReference type="SMART" id="SM00307">
    <property type="entry name" value="ILWEQ"/>
    <property type="match status" value="1"/>
</dbReference>
<keyword evidence="6" id="KW-0206">Cytoskeleton</keyword>
<dbReference type="InterPro" id="IPR008942">
    <property type="entry name" value="ENTH_VHS"/>
</dbReference>
<evidence type="ECO:0000313" key="13">
    <source>
        <dbReference type="Proteomes" id="UP000677054"/>
    </source>
</evidence>
<dbReference type="GO" id="GO:0030030">
    <property type="term" value="P:cell projection organization"/>
    <property type="evidence" value="ECO:0007669"/>
    <property type="project" value="UniProtKB-KW"/>
</dbReference>
<dbReference type="GO" id="GO:0030864">
    <property type="term" value="C:cortical actin cytoskeleton"/>
    <property type="evidence" value="ECO:0007669"/>
    <property type="project" value="TreeGrafter"/>
</dbReference>
<dbReference type="GO" id="GO:0032051">
    <property type="term" value="F:clathrin light chain binding"/>
    <property type="evidence" value="ECO:0007669"/>
    <property type="project" value="TreeGrafter"/>
</dbReference>
<dbReference type="InterPro" id="IPR011417">
    <property type="entry name" value="ANTH_dom"/>
</dbReference>
<dbReference type="GO" id="GO:0051015">
    <property type="term" value="F:actin filament binding"/>
    <property type="evidence" value="ECO:0007669"/>
    <property type="project" value="TreeGrafter"/>
</dbReference>
<evidence type="ECO:0000256" key="3">
    <source>
        <dbReference type="ARBA" id="ARBA00022490"/>
    </source>
</evidence>
<proteinExistence type="inferred from homology"/>
<dbReference type="PROSITE" id="PS50945">
    <property type="entry name" value="I_LWEQ"/>
    <property type="match status" value="1"/>
</dbReference>
<dbReference type="InterPro" id="IPR002558">
    <property type="entry name" value="ILWEQ_dom"/>
</dbReference>
<evidence type="ECO:0000256" key="7">
    <source>
        <dbReference type="ARBA" id="ARBA00023273"/>
    </source>
</evidence>
<evidence type="ECO:0000256" key="6">
    <source>
        <dbReference type="ARBA" id="ARBA00023212"/>
    </source>
</evidence>
<dbReference type="PROSITE" id="PS50942">
    <property type="entry name" value="ENTH"/>
    <property type="match status" value="1"/>
</dbReference>
<comment type="subcellular location">
    <subcellularLocation>
        <location evidence="1">Cytoplasm</location>
        <location evidence="1">Cytoskeleton</location>
        <location evidence="1">Cilium basal body</location>
    </subcellularLocation>
</comment>
<feature type="region of interest" description="Disordered" evidence="9">
    <location>
        <begin position="1"/>
        <end position="45"/>
    </location>
</feature>
<accession>A0A7R9A5S7</accession>
<dbReference type="GO" id="GO:0035615">
    <property type="term" value="F:clathrin adaptor activity"/>
    <property type="evidence" value="ECO:0007669"/>
    <property type="project" value="TreeGrafter"/>
</dbReference>
<dbReference type="PROSITE" id="PS51381">
    <property type="entry name" value="C2_B9"/>
    <property type="match status" value="1"/>
</dbReference>
<dbReference type="GO" id="GO:0005929">
    <property type="term" value="C:cilium"/>
    <property type="evidence" value="ECO:0007669"/>
    <property type="project" value="UniProtKB-ARBA"/>
</dbReference>
<feature type="coiled-coil region" evidence="8">
    <location>
        <begin position="484"/>
        <end position="641"/>
    </location>
</feature>
<dbReference type="FunFam" id="1.20.1410.10:FF:000006">
    <property type="entry name" value="Huntingtin interacting protein"/>
    <property type="match status" value="1"/>
</dbReference>
<feature type="compositionally biased region" description="Polar residues" evidence="9">
    <location>
        <begin position="32"/>
        <end position="42"/>
    </location>
</feature>
<dbReference type="GO" id="GO:0030136">
    <property type="term" value="C:clathrin-coated vesicle"/>
    <property type="evidence" value="ECO:0007669"/>
    <property type="project" value="TreeGrafter"/>
</dbReference>
<dbReference type="InterPro" id="IPR030224">
    <property type="entry name" value="Sla2_fam"/>
</dbReference>
<dbReference type="GO" id="GO:0043325">
    <property type="term" value="F:phosphatidylinositol-3,4-bisphosphate binding"/>
    <property type="evidence" value="ECO:0007669"/>
    <property type="project" value="TreeGrafter"/>
</dbReference>
<evidence type="ECO:0000256" key="9">
    <source>
        <dbReference type="SAM" id="MobiDB-lite"/>
    </source>
</evidence>
<reference evidence="12" key="1">
    <citation type="submission" date="2020-11" db="EMBL/GenBank/DDBJ databases">
        <authorList>
            <person name="Tran Van P."/>
        </authorList>
    </citation>
    <scope>NUCLEOTIDE SEQUENCE</scope>
</reference>
<evidence type="ECO:0000256" key="8">
    <source>
        <dbReference type="SAM" id="Coils"/>
    </source>
</evidence>
<evidence type="ECO:0000256" key="2">
    <source>
        <dbReference type="ARBA" id="ARBA00010135"/>
    </source>
</evidence>
<dbReference type="GO" id="GO:0048268">
    <property type="term" value="P:clathrin coat assembly"/>
    <property type="evidence" value="ECO:0007669"/>
    <property type="project" value="TreeGrafter"/>
</dbReference>
<dbReference type="SMART" id="SM00273">
    <property type="entry name" value="ENTH"/>
    <property type="match status" value="1"/>
</dbReference>
<dbReference type="OrthoDB" id="8178130at2759"/>
<feature type="domain" description="I/LWEQ" evidence="11">
    <location>
        <begin position="797"/>
        <end position="1038"/>
    </location>
</feature>
<evidence type="ECO:0000313" key="12">
    <source>
        <dbReference type="EMBL" id="CAD7247375.1"/>
    </source>
</evidence>
<name>A0A7R9A5S7_9CRUS</name>
<keyword evidence="3" id="KW-0963">Cytoplasm</keyword>
<dbReference type="GO" id="GO:0007015">
    <property type="term" value="P:actin filament organization"/>
    <property type="evidence" value="ECO:0007669"/>
    <property type="project" value="TreeGrafter"/>
</dbReference>
<keyword evidence="4" id="KW-0970">Cilium biogenesis/degradation</keyword>
<sequence>MDNLGGFGRSLNRKSNSLEQEKEEFEKQQAQSIQKAINSQETPVKAKHARTQKVDHEEGWSVDQIMAGRNLENNGTIEDVVIVYCSKIDKSREQRPERYISRNRFGSELVSPLGRFLEVDEVLAEKKEEKTRRFNKATATQKERGSGRDESMITMRKVAAKMSAFTVTSSCGEKATLKLSATVKSSLRRPDHYLIIGTFQEKGASRFWLLAQKQPIIGNPVVAWKFCHVLHKLLRDGHHNVVPQSIRYCSLLVELGRMWGHLREGYGNLILRYSNLLITKLKFHENYPGFPGNVHVTDDQLEVIGGNDINNYFQLAVEMFDYMDDILALQLSVFGSLDMSRSNSMTSAGQCRLAPLIPCILDSSHLYDYTVKILFKLHASLPSDVLVGHRERFYKAFPVLRKFYLDASILQYFKNLIQVPLLPPSPPNFMIAADLKNYVTPVARLEEDVPDEPELEVGNLIDTSASFVETPPAPPPVPALNGVLAEKDRLLSSLHREIEELREELLRVRNEYQRVIANLSRENQDLKVKLGGEEGMRRDLAREVKEYQERLAALQQEKEREALSESSRVKVAEERYVKMKDVYGKLREEHIALLRGKADLERKIVEKEEISNQTNSLQALVECLEREKGILERQKREDDETFHKTRAKELLQLFGLCETMVNGALKDKEMTLVPSWHPESLPHLVEPARLSLESSLQSLVVFKDEKKSYPFVKDILLTCHLLAYVIVTSFSAAHQSPNIEKGDHLSQLSQGIGDEMLHLITSLKNSANKEELRQRMEQVRRMLLMIGQVAEELLMEVRTSQSDVVGDQLQDELASMDRLIEEAALRIQEMLREREGRDSGIKLEVNSKILESCTGLMQAIRLLVKKARVLQEEIVAQGKGGASAKEFYKRNHRWTEGLLSAAKAVGLGAKFLLDAADRVVEGNGKFEEVMAASQEIAASTAQLVVASRVKAQRGSSNLQQLSSASKDVSRATGHVVATAKGCLQMIEESEEFDMGKLSLHQTKRLEMECQVKVLELETSLSRERVRLASLRKHHYALAGEVEASDVERDMEVEEEVEPCTYRTLDPIGNLLIRVRLWKVGLSGFPLEGRGEKGLLKAKVKAKARLKHRASGAAMSDSQPEDARLFRWQEKVMSKGKKIPRENIVECQRISKGSRKKQKIERMCILADLASFDLPPCEHEDYEIVLVELRYYPEERLLWMKPDFSRGGGVYAVPQGTSLFLPSKFLYRVECASPPYPDALALRQAKAFAHLFAGREAALRQFIGEEFESPSPKHLRLHVDGEILAFVPSLGGSNLSVHAMLVLPTAWRSEGGGKKAVTTAACRVNGGGAAHYAHPFEWDLFCPCEADAVEFVLRDDDPETVALRHRTPRVSARSLSPSLQLSTRRSSRKCCRIRTDEGEPGSLQPSLCFEVTSWDAWGRGMPIGYGALPLPSAPGFHLLRLQTWKPVPIGRKALMREYFLGAEPRVAALEYAAPRAVEGKSPYVEALPRQKATENGRLTFPSTARGAAYSSAATLGSAPRKYSLISAFRPIGTGFHVCRRRRWKPGAEGRGVCYNKAIGQRVESMQSRYGFQTIGSGRLDLRLSVSHQLCIGDGSSVPRAHESQSFSVSLGTVLEAFHRARQRLSRIREEVKVQ</sequence>
<evidence type="ECO:0000259" key="11">
    <source>
        <dbReference type="PROSITE" id="PS50945"/>
    </source>
</evidence>
<dbReference type="InterPro" id="IPR035964">
    <property type="entry name" value="I/LWEQ_dom_sf"/>
</dbReference>
<dbReference type="PANTHER" id="PTHR10407:SF15">
    <property type="entry name" value="HUNTINGTIN INTERACTING PROTEIN 1"/>
    <property type="match status" value="1"/>
</dbReference>
<dbReference type="Pfam" id="PF07651">
    <property type="entry name" value="ANTH"/>
    <property type="match status" value="1"/>
</dbReference>
<dbReference type="GO" id="GO:0006897">
    <property type="term" value="P:endocytosis"/>
    <property type="evidence" value="ECO:0007669"/>
    <property type="project" value="InterPro"/>
</dbReference>
<feature type="domain" description="ENTH" evidence="10">
    <location>
        <begin position="160"/>
        <end position="291"/>
    </location>
</feature>
<dbReference type="Gene3D" id="1.20.1410.10">
    <property type="entry name" value="I/LWEQ domain"/>
    <property type="match status" value="1"/>
</dbReference>
<dbReference type="PANTHER" id="PTHR10407">
    <property type="entry name" value="HUNTINGTIN INTERACTING PROTEIN 1"/>
    <property type="match status" value="1"/>
</dbReference>
<dbReference type="GO" id="GO:0080025">
    <property type="term" value="F:phosphatidylinositol-3,5-bisphosphate binding"/>
    <property type="evidence" value="ECO:0007669"/>
    <property type="project" value="TreeGrafter"/>
</dbReference>
<keyword evidence="8" id="KW-0175">Coiled coil</keyword>
<keyword evidence="7" id="KW-0966">Cell projection</keyword>
<dbReference type="Proteomes" id="UP000677054">
    <property type="component" value="Unassembled WGS sequence"/>
</dbReference>
<organism evidence="12">
    <name type="scientific">Darwinula stevensoni</name>
    <dbReference type="NCBI Taxonomy" id="69355"/>
    <lineage>
        <taxon>Eukaryota</taxon>
        <taxon>Metazoa</taxon>
        <taxon>Ecdysozoa</taxon>
        <taxon>Arthropoda</taxon>
        <taxon>Crustacea</taxon>
        <taxon>Oligostraca</taxon>
        <taxon>Ostracoda</taxon>
        <taxon>Podocopa</taxon>
        <taxon>Podocopida</taxon>
        <taxon>Darwinulocopina</taxon>
        <taxon>Darwinuloidea</taxon>
        <taxon>Darwinulidae</taxon>
        <taxon>Darwinula</taxon>
    </lineage>
</organism>
<evidence type="ECO:0000256" key="5">
    <source>
        <dbReference type="ARBA" id="ARBA00023203"/>
    </source>
</evidence>
<keyword evidence="13" id="KW-1185">Reference proteome</keyword>